<sequence>MKTKQWDDKAFTDILVPAVCDFVNDGQADTKHEPLLDSVVVFRKVNQLTQELLSDQIYFVVIGLKVHSIVESEFRPLRLIPHIIPIIAIISKDGVITVVSSELGPDWVNLNTVLRHYHSNIEPYSQIHNFVVASISDVYFQLDRLQFYVIDPQFFCDNVFWLICDPFARNDDPYPHEDFDYQNDVTLQWIDGSISNYDYITILNKAAGRVRGEIYNHPVFPWVCDFKQKDGGWRDLTRTKYRLTKGDDQLGFVVEWVPREYPASMVRMYEWTPDECIPEFYDDPSILISQHADMPDLELPSFVSSPAEFIEWHREMLESDEVSRDLHEWIDLNFGHALAGKMAIDSMNVHMCFSEPNFHIEEHSVRKTITLLEMYRSKIKGMKFRTIEEKMFISFVHTMFRFRRQYLRFYPLNEFEKNNQRFIENSSDIPQSWLNLIEEIVNGCSEFSKSGVPLYLLRTLDVPVDVASFHDTITKFYSFHLLRKSIAVQGNEQRLQSIMLREIEALKSAMVISVMENSLVRLFERMILDKESAVQTVHRLFVVVCRTFGDESFEQILEPLVELLNCDSSVKLLDRRFLLLASIAYGTPRFLKEFLPNVIEAVASLQIDRSVVAKESVIWLAKRYGPVISARFITANLLRVLASCYSGLVLIGGNQEPESVFTLSLVGDECGARVEACLAEIASIYSVTFVTVQYLSFCVDLVEQATKRLTPLIEAGLMGVFKIVRLSAKAMSDHQLMNYLEDYIVNKVIAQVLRLALDATVMFSDNRSRIIVAAGAVSLLYNISMRIGLENTRMYAKKPFELLFGAFTELYEADEQLKISPKKNCPTESVASIPLWFVSSVIDRFATSWGVPLLSSFCSDPAFLVPFVSSQGIH</sequence>
<dbReference type="InterPro" id="IPR016024">
    <property type="entry name" value="ARM-type_fold"/>
</dbReference>
<dbReference type="Pfam" id="PF02138">
    <property type="entry name" value="Beach"/>
    <property type="match status" value="2"/>
</dbReference>
<dbReference type="InterPro" id="IPR011989">
    <property type="entry name" value="ARM-like"/>
</dbReference>
<organism evidence="3 4">
    <name type="scientific">Dictyocaulus viviparus</name>
    <name type="common">Bovine lungworm</name>
    <dbReference type="NCBI Taxonomy" id="29172"/>
    <lineage>
        <taxon>Eukaryota</taxon>
        <taxon>Metazoa</taxon>
        <taxon>Ecdysozoa</taxon>
        <taxon>Nematoda</taxon>
        <taxon>Chromadorea</taxon>
        <taxon>Rhabditida</taxon>
        <taxon>Rhabditina</taxon>
        <taxon>Rhabditomorpha</taxon>
        <taxon>Strongyloidea</taxon>
        <taxon>Metastrongylidae</taxon>
        <taxon>Dictyocaulus</taxon>
    </lineage>
</organism>
<dbReference type="SMART" id="SM01026">
    <property type="entry name" value="Beach"/>
    <property type="match status" value="1"/>
</dbReference>
<evidence type="ECO:0000259" key="2">
    <source>
        <dbReference type="SMART" id="SM01026"/>
    </source>
</evidence>
<dbReference type="Gene3D" id="1.25.10.10">
    <property type="entry name" value="Leucine-rich Repeat Variant"/>
    <property type="match status" value="1"/>
</dbReference>
<feature type="domain" description="BEACH" evidence="2">
    <location>
        <begin position="186"/>
        <end position="366"/>
    </location>
</feature>
<dbReference type="InterPro" id="IPR000409">
    <property type="entry name" value="BEACH_dom"/>
</dbReference>
<protein>
    <submittedName>
        <fullName evidence="3">Beige/BEACH domain protein</fullName>
    </submittedName>
</protein>
<dbReference type="Gene3D" id="1.10.1540.10">
    <property type="entry name" value="BEACH domain"/>
    <property type="match status" value="2"/>
</dbReference>
<dbReference type="OrthoDB" id="5848946at2759"/>
<dbReference type="STRING" id="29172.A0A0D8Y6P3"/>
<dbReference type="PANTHER" id="PTHR46866:SF1">
    <property type="entry name" value="GH12955P"/>
    <property type="match status" value="1"/>
</dbReference>
<dbReference type="SUPFAM" id="SSF81837">
    <property type="entry name" value="BEACH domain"/>
    <property type="match status" value="1"/>
</dbReference>
<dbReference type="Proteomes" id="UP000053766">
    <property type="component" value="Unassembled WGS sequence"/>
</dbReference>
<accession>A0A0D8Y6P3</accession>
<dbReference type="SUPFAM" id="SSF48371">
    <property type="entry name" value="ARM repeat"/>
    <property type="match status" value="1"/>
</dbReference>
<reference evidence="3 4" key="1">
    <citation type="submission" date="2013-11" db="EMBL/GenBank/DDBJ databases">
        <title>Draft genome of the bovine lungworm Dictyocaulus viviparus.</title>
        <authorList>
            <person name="Mitreva M."/>
        </authorList>
    </citation>
    <scope>NUCLEOTIDE SEQUENCE [LARGE SCALE GENOMIC DNA]</scope>
    <source>
        <strain evidence="3 4">HannoverDv2000</strain>
    </source>
</reference>
<evidence type="ECO:0000256" key="1">
    <source>
        <dbReference type="ARBA" id="ARBA00022574"/>
    </source>
</evidence>
<evidence type="ECO:0000313" key="4">
    <source>
        <dbReference type="Proteomes" id="UP000053766"/>
    </source>
</evidence>
<dbReference type="AlphaFoldDB" id="A0A0D8Y6P3"/>
<keyword evidence="1" id="KW-0853">WD repeat</keyword>
<dbReference type="PANTHER" id="PTHR46866">
    <property type="entry name" value="GH12955P"/>
    <property type="match status" value="1"/>
</dbReference>
<name>A0A0D8Y6P3_DICVI</name>
<gene>
    <name evidence="3" type="ORF">DICVIV_03600</name>
</gene>
<dbReference type="InterPro" id="IPR036372">
    <property type="entry name" value="BEACH_dom_sf"/>
</dbReference>
<proteinExistence type="predicted"/>
<evidence type="ECO:0000313" key="3">
    <source>
        <dbReference type="EMBL" id="KJH50236.1"/>
    </source>
</evidence>
<dbReference type="EMBL" id="KN716211">
    <property type="protein sequence ID" value="KJH50236.1"/>
    <property type="molecule type" value="Genomic_DNA"/>
</dbReference>
<keyword evidence="4" id="KW-1185">Reference proteome</keyword>
<reference evidence="4" key="2">
    <citation type="journal article" date="2016" name="Sci. Rep.">
        <title>Dictyocaulus viviparus genome, variome and transcriptome elucidate lungworm biology and support future intervention.</title>
        <authorList>
            <person name="McNulty S.N."/>
            <person name="Strube C."/>
            <person name="Rosa B.A."/>
            <person name="Martin J.C."/>
            <person name="Tyagi R."/>
            <person name="Choi Y.J."/>
            <person name="Wang Q."/>
            <person name="Hallsworth Pepin K."/>
            <person name="Zhang X."/>
            <person name="Ozersky P."/>
            <person name="Wilson R.K."/>
            <person name="Sternberg P.W."/>
            <person name="Gasser R.B."/>
            <person name="Mitreva M."/>
        </authorList>
    </citation>
    <scope>NUCLEOTIDE SEQUENCE [LARGE SCALE GENOMIC DNA]</scope>
    <source>
        <strain evidence="4">HannoverDv2000</strain>
    </source>
</reference>